<dbReference type="AlphaFoldDB" id="A0A2D3WJW0"/>
<name>A0A2D3WJW0_9BACT</name>
<dbReference type="SUPFAM" id="SSF47413">
    <property type="entry name" value="lambda repressor-like DNA-binding domains"/>
    <property type="match status" value="1"/>
</dbReference>
<dbReference type="EMBL" id="DLUI01000046">
    <property type="protein sequence ID" value="DAB39017.1"/>
    <property type="molecule type" value="Genomic_DNA"/>
</dbReference>
<organism evidence="2 3">
    <name type="scientific">Sulfuricurvum kujiense</name>
    <dbReference type="NCBI Taxonomy" id="148813"/>
    <lineage>
        <taxon>Bacteria</taxon>
        <taxon>Pseudomonadati</taxon>
        <taxon>Campylobacterota</taxon>
        <taxon>Epsilonproteobacteria</taxon>
        <taxon>Campylobacterales</taxon>
        <taxon>Sulfurimonadaceae</taxon>
        <taxon>Sulfuricurvum</taxon>
    </lineage>
</organism>
<dbReference type="SMART" id="SM00530">
    <property type="entry name" value="HTH_XRE"/>
    <property type="match status" value="1"/>
</dbReference>
<gene>
    <name evidence="2" type="ORF">CFH83_02910</name>
</gene>
<dbReference type="Pfam" id="PF12844">
    <property type="entry name" value="HTH_19"/>
    <property type="match status" value="1"/>
</dbReference>
<proteinExistence type="predicted"/>
<evidence type="ECO:0000313" key="3">
    <source>
        <dbReference type="Proteomes" id="UP000228859"/>
    </source>
</evidence>
<accession>A0A2D3WJW0</accession>
<dbReference type="Gene3D" id="1.10.260.40">
    <property type="entry name" value="lambda repressor-like DNA-binding domains"/>
    <property type="match status" value="1"/>
</dbReference>
<comment type="caution">
    <text evidence="2">The sequence shown here is derived from an EMBL/GenBank/DDBJ whole genome shotgun (WGS) entry which is preliminary data.</text>
</comment>
<dbReference type="InterPro" id="IPR010982">
    <property type="entry name" value="Lambda_DNA-bd_dom_sf"/>
</dbReference>
<evidence type="ECO:0000259" key="1">
    <source>
        <dbReference type="PROSITE" id="PS50943"/>
    </source>
</evidence>
<dbReference type="CDD" id="cd00093">
    <property type="entry name" value="HTH_XRE"/>
    <property type="match status" value="1"/>
</dbReference>
<sequence>MTNRPSFEAFKEKALQNEEVKAEYDALEPIFALKKQMIKARLEAKLSQEDVANLLHTKKSNISRLESPNSKNMPNLSTLMEYAKAVGFNLEINLTRSPLAS</sequence>
<evidence type="ECO:0000313" key="2">
    <source>
        <dbReference type="EMBL" id="DAB39017.1"/>
    </source>
</evidence>
<dbReference type="InterPro" id="IPR001387">
    <property type="entry name" value="Cro/C1-type_HTH"/>
</dbReference>
<dbReference type="Proteomes" id="UP000228859">
    <property type="component" value="Unassembled WGS sequence"/>
</dbReference>
<reference evidence="2 3" key="1">
    <citation type="journal article" date="2017" name="Front. Microbiol.">
        <title>Comparative Genomic Analysis of the Class Epsilonproteobacteria and Proposed Reclassification to Epsilonbacteraeota (phyl. nov.).</title>
        <authorList>
            <person name="Waite D.W."/>
            <person name="Vanwonterghem I."/>
            <person name="Rinke C."/>
            <person name="Parks D.H."/>
            <person name="Zhang Y."/>
            <person name="Takai K."/>
            <person name="Sievert S.M."/>
            <person name="Simon J."/>
            <person name="Campbell B.J."/>
            <person name="Hanson T.E."/>
            <person name="Woyke T."/>
            <person name="Klotz M.G."/>
            <person name="Hugenholtz P."/>
        </authorList>
    </citation>
    <scope>NUCLEOTIDE SEQUENCE [LARGE SCALE GENOMIC DNA]</scope>
    <source>
        <strain evidence="2">UBA12443</strain>
    </source>
</reference>
<dbReference type="GO" id="GO:0003677">
    <property type="term" value="F:DNA binding"/>
    <property type="evidence" value="ECO:0007669"/>
    <property type="project" value="InterPro"/>
</dbReference>
<feature type="domain" description="HTH cro/C1-type" evidence="1">
    <location>
        <begin position="37"/>
        <end position="93"/>
    </location>
</feature>
<dbReference type="PROSITE" id="PS50943">
    <property type="entry name" value="HTH_CROC1"/>
    <property type="match status" value="1"/>
</dbReference>
<protein>
    <submittedName>
        <fullName evidence="2">Transcriptional regulator</fullName>
    </submittedName>
</protein>
<dbReference type="RefSeq" id="WP_303662853.1">
    <property type="nucleotide sequence ID" value="NZ_DLUI01000046.1"/>
</dbReference>